<sequence length="220" mass="25495">MVHLYSIKKMVITQRKSFHNRCLFSYFLLLIRCAIFFRRRRIMRGNTIRPFTTQEIAFLSLLTAACVVGRLMFQFIPNVQPMTALLIMIALHFGFSRGVIVTVLSLLITNFYLGMGIWTFSQIIGFSLILLFACLLNSVPFFNRFIWIQAIYSLLAGYLYGFVLAVIDTQIYGLTNFWAYYLAGLSFDTLHGLGNFGFYILLAPVFQRLMNNKNNQKKRL</sequence>
<dbReference type="AlphaFoldDB" id="A0A1L8QXQ3"/>
<evidence type="ECO:0000256" key="1">
    <source>
        <dbReference type="SAM" id="Phobius"/>
    </source>
</evidence>
<feature type="transmembrane region" description="Helical" evidence="1">
    <location>
        <begin position="82"/>
        <end position="108"/>
    </location>
</feature>
<evidence type="ECO:0000313" key="2">
    <source>
        <dbReference type="EMBL" id="OJG12264.1"/>
    </source>
</evidence>
<name>A0A1L8QXQ3_9ENTE</name>
<comment type="caution">
    <text evidence="2">The sequence shown here is derived from an EMBL/GenBank/DDBJ whole genome shotgun (WGS) entry which is preliminary data.</text>
</comment>
<dbReference type="EMBL" id="JXKD01000001">
    <property type="protein sequence ID" value="OJG12264.1"/>
    <property type="molecule type" value="Genomic_DNA"/>
</dbReference>
<dbReference type="Proteomes" id="UP000182149">
    <property type="component" value="Unassembled WGS sequence"/>
</dbReference>
<keyword evidence="1" id="KW-0812">Transmembrane</keyword>
<dbReference type="STRING" id="328396.RU93_GL000194"/>
<feature type="transmembrane region" description="Helical" evidence="1">
    <location>
        <begin position="179"/>
        <end position="202"/>
    </location>
</feature>
<dbReference type="Gene3D" id="1.10.1760.20">
    <property type="match status" value="1"/>
</dbReference>
<proteinExistence type="predicted"/>
<protein>
    <recommendedName>
        <fullName evidence="4">ECF transporter S component</fullName>
    </recommendedName>
</protein>
<keyword evidence="1" id="KW-0472">Membrane</keyword>
<feature type="transmembrane region" description="Helical" evidence="1">
    <location>
        <begin position="18"/>
        <end position="35"/>
    </location>
</feature>
<feature type="transmembrane region" description="Helical" evidence="1">
    <location>
        <begin position="56"/>
        <end position="76"/>
    </location>
</feature>
<accession>A0A1L8QXQ3</accession>
<evidence type="ECO:0008006" key="4">
    <source>
        <dbReference type="Google" id="ProtNLM"/>
    </source>
</evidence>
<keyword evidence="3" id="KW-1185">Reference proteome</keyword>
<reference evidence="2 3" key="1">
    <citation type="submission" date="2014-12" db="EMBL/GenBank/DDBJ databases">
        <title>Draft genome sequences of 29 type strains of Enterococci.</title>
        <authorList>
            <person name="Zhong Z."/>
            <person name="Sun Z."/>
            <person name="Liu W."/>
            <person name="Zhang W."/>
            <person name="Zhang H."/>
        </authorList>
    </citation>
    <scope>NUCLEOTIDE SEQUENCE [LARGE SCALE GENOMIC DNA]</scope>
    <source>
        <strain evidence="2 3">DSM 17690</strain>
    </source>
</reference>
<organism evidence="2 3">
    <name type="scientific">Enterococcus aquimarinus</name>
    <dbReference type="NCBI Taxonomy" id="328396"/>
    <lineage>
        <taxon>Bacteria</taxon>
        <taxon>Bacillati</taxon>
        <taxon>Bacillota</taxon>
        <taxon>Bacilli</taxon>
        <taxon>Lactobacillales</taxon>
        <taxon>Enterococcaceae</taxon>
        <taxon>Enterococcus</taxon>
    </lineage>
</organism>
<keyword evidence="1" id="KW-1133">Transmembrane helix</keyword>
<gene>
    <name evidence="2" type="ORF">RU93_GL000194</name>
</gene>
<evidence type="ECO:0000313" key="3">
    <source>
        <dbReference type="Proteomes" id="UP000182149"/>
    </source>
</evidence>
<feature type="transmembrane region" description="Helical" evidence="1">
    <location>
        <begin position="120"/>
        <end position="139"/>
    </location>
</feature>
<feature type="transmembrane region" description="Helical" evidence="1">
    <location>
        <begin position="145"/>
        <end position="167"/>
    </location>
</feature>